<evidence type="ECO:0000313" key="3">
    <source>
        <dbReference type="WBParaSite" id="nRc.2.0.1.t04142-RA"/>
    </source>
</evidence>
<organism evidence="2 3">
    <name type="scientific">Romanomermis culicivorax</name>
    <name type="common">Nematode worm</name>
    <dbReference type="NCBI Taxonomy" id="13658"/>
    <lineage>
        <taxon>Eukaryota</taxon>
        <taxon>Metazoa</taxon>
        <taxon>Ecdysozoa</taxon>
        <taxon>Nematoda</taxon>
        <taxon>Enoplea</taxon>
        <taxon>Dorylaimia</taxon>
        <taxon>Mermithida</taxon>
        <taxon>Mermithoidea</taxon>
        <taxon>Mermithidae</taxon>
        <taxon>Romanomermis</taxon>
    </lineage>
</organism>
<reference evidence="3" key="1">
    <citation type="submission" date="2022-11" db="UniProtKB">
        <authorList>
            <consortium name="WormBaseParasite"/>
        </authorList>
    </citation>
    <scope>IDENTIFICATION</scope>
</reference>
<keyword evidence="2" id="KW-1185">Reference proteome</keyword>
<feature type="compositionally biased region" description="Basic and acidic residues" evidence="1">
    <location>
        <begin position="79"/>
        <end position="92"/>
    </location>
</feature>
<accession>A0A915HRY7</accession>
<evidence type="ECO:0000256" key="1">
    <source>
        <dbReference type="SAM" id="MobiDB-lite"/>
    </source>
</evidence>
<dbReference type="Proteomes" id="UP000887565">
    <property type="component" value="Unplaced"/>
</dbReference>
<dbReference type="AlphaFoldDB" id="A0A915HRY7"/>
<protein>
    <submittedName>
        <fullName evidence="3">Uncharacterized protein</fullName>
    </submittedName>
</protein>
<sequence>MKNDKRAKVMKSTENSSVTCSIFEKSNNSSFNNIPDETTYPPSPEACGSTTIKQIIALMAASTALPFFFKIPTPTSEQVPDKLETAPRGTDKVRRKRWNRYSAKDIW</sequence>
<evidence type="ECO:0000313" key="2">
    <source>
        <dbReference type="Proteomes" id="UP000887565"/>
    </source>
</evidence>
<feature type="region of interest" description="Disordered" evidence="1">
    <location>
        <begin position="76"/>
        <end position="95"/>
    </location>
</feature>
<dbReference type="WBParaSite" id="nRc.2.0.1.t04142-RA">
    <property type="protein sequence ID" value="nRc.2.0.1.t04142-RA"/>
    <property type="gene ID" value="nRc.2.0.1.g04142"/>
</dbReference>
<proteinExistence type="predicted"/>
<name>A0A915HRY7_ROMCU</name>